<dbReference type="Proteomes" id="UP000783686">
    <property type="component" value="Unassembled WGS sequence"/>
</dbReference>
<evidence type="ECO:0000256" key="1">
    <source>
        <dbReference type="SAM" id="MobiDB-lite"/>
    </source>
</evidence>
<protein>
    <submittedName>
        <fullName evidence="2">Uncharacterized protein</fullName>
    </submittedName>
</protein>
<evidence type="ECO:0000313" key="3">
    <source>
        <dbReference type="Proteomes" id="UP000614601"/>
    </source>
</evidence>
<feature type="region of interest" description="Disordered" evidence="1">
    <location>
        <begin position="16"/>
        <end position="88"/>
    </location>
</feature>
<comment type="caution">
    <text evidence="2">The sequence shown here is derived from an EMBL/GenBank/DDBJ whole genome shotgun (WGS) entry which is preliminary data.</text>
</comment>
<feature type="compositionally biased region" description="Basic and acidic residues" evidence="1">
    <location>
        <begin position="41"/>
        <end position="65"/>
    </location>
</feature>
<dbReference type="EMBL" id="CAJFDH010000001">
    <property type="protein sequence ID" value="CAD5205583.1"/>
    <property type="molecule type" value="Genomic_DNA"/>
</dbReference>
<organism evidence="2 3">
    <name type="scientific">Bursaphelenchus okinawaensis</name>
    <dbReference type="NCBI Taxonomy" id="465554"/>
    <lineage>
        <taxon>Eukaryota</taxon>
        <taxon>Metazoa</taxon>
        <taxon>Ecdysozoa</taxon>
        <taxon>Nematoda</taxon>
        <taxon>Chromadorea</taxon>
        <taxon>Rhabditida</taxon>
        <taxon>Tylenchina</taxon>
        <taxon>Tylenchomorpha</taxon>
        <taxon>Aphelenchoidea</taxon>
        <taxon>Aphelenchoididae</taxon>
        <taxon>Bursaphelenchus</taxon>
    </lineage>
</organism>
<proteinExistence type="predicted"/>
<dbReference type="EMBL" id="CAJFCW020000001">
    <property type="protein sequence ID" value="CAG9078186.1"/>
    <property type="molecule type" value="Genomic_DNA"/>
</dbReference>
<dbReference type="Proteomes" id="UP000614601">
    <property type="component" value="Unassembled WGS sequence"/>
</dbReference>
<sequence length="88" mass="9893">MLLARYASAYRGTIGTVGEYQGKPEDSKGAEESSSQELVQNEDKPEVGVERKLEPGTETRQEWSQKPKSKNVKYQKASQDKRCLKFGP</sequence>
<gene>
    <name evidence="2" type="ORF">BOKJ2_LOCUS267</name>
</gene>
<accession>A0A811JQP3</accession>
<keyword evidence="3" id="KW-1185">Reference proteome</keyword>
<reference evidence="2" key="1">
    <citation type="submission" date="2020-09" db="EMBL/GenBank/DDBJ databases">
        <authorList>
            <person name="Kikuchi T."/>
        </authorList>
    </citation>
    <scope>NUCLEOTIDE SEQUENCE</scope>
    <source>
        <strain evidence="2">SH1</strain>
    </source>
</reference>
<dbReference type="AlphaFoldDB" id="A0A811JQP3"/>
<name>A0A811JQP3_9BILA</name>
<feature type="compositionally biased region" description="Basic and acidic residues" evidence="1">
    <location>
        <begin position="78"/>
        <end position="88"/>
    </location>
</feature>
<feature type="compositionally biased region" description="Basic and acidic residues" evidence="1">
    <location>
        <begin position="22"/>
        <end position="31"/>
    </location>
</feature>
<evidence type="ECO:0000313" key="2">
    <source>
        <dbReference type="EMBL" id="CAD5205583.1"/>
    </source>
</evidence>